<proteinExistence type="predicted"/>
<gene>
    <name evidence="1" type="ORF">PECAL_1P30880</name>
</gene>
<comment type="caution">
    <text evidence="1">The sequence shown here is derived from an EMBL/GenBank/DDBJ whole genome shotgun (WGS) entry which is preliminary data.</text>
</comment>
<dbReference type="AlphaFoldDB" id="A0A8J2SDX5"/>
<dbReference type="Proteomes" id="UP000789595">
    <property type="component" value="Unassembled WGS sequence"/>
</dbReference>
<evidence type="ECO:0000313" key="2">
    <source>
        <dbReference type="Proteomes" id="UP000789595"/>
    </source>
</evidence>
<dbReference type="EMBL" id="CAKKNE010000001">
    <property type="protein sequence ID" value="CAH0366589.1"/>
    <property type="molecule type" value="Genomic_DNA"/>
</dbReference>
<sequence length="259" mass="29313">AISLEPNLKVHDERDDGAEAYERRVLLPRDHQTKLLRAPLVLARLGPERLRRLHERVEALAPVEHLVDVPPHDAVDVREVRVELRRRAHPSRVGVLPPLRLEPPVELDVRVGPADRRDRLPPVAAVACICNFLDELLRDLAQIAEDRPLRVALGRHREVDDRVGDDVVERKGPAVDGALRRRALREAREDLFGLALVDVHRLLAVAGAHRVRRRDQQHAVGDARDEAEVDAHRVVFFLFSTGALADQRRRYVTARVDGV</sequence>
<keyword evidence="2" id="KW-1185">Reference proteome</keyword>
<evidence type="ECO:0000313" key="1">
    <source>
        <dbReference type="EMBL" id="CAH0366589.1"/>
    </source>
</evidence>
<name>A0A8J2SDX5_9STRA</name>
<organism evidence="1 2">
    <name type="scientific">Pelagomonas calceolata</name>
    <dbReference type="NCBI Taxonomy" id="35677"/>
    <lineage>
        <taxon>Eukaryota</taxon>
        <taxon>Sar</taxon>
        <taxon>Stramenopiles</taxon>
        <taxon>Ochrophyta</taxon>
        <taxon>Pelagophyceae</taxon>
        <taxon>Pelagomonadales</taxon>
        <taxon>Pelagomonadaceae</taxon>
        <taxon>Pelagomonas</taxon>
    </lineage>
</organism>
<feature type="non-terminal residue" evidence="1">
    <location>
        <position position="1"/>
    </location>
</feature>
<protein>
    <submittedName>
        <fullName evidence="1">Uncharacterized protein</fullName>
    </submittedName>
</protein>
<accession>A0A8J2SDX5</accession>
<reference evidence="1" key="1">
    <citation type="submission" date="2021-11" db="EMBL/GenBank/DDBJ databases">
        <authorList>
            <consortium name="Genoscope - CEA"/>
            <person name="William W."/>
        </authorList>
    </citation>
    <scope>NUCLEOTIDE SEQUENCE</scope>
</reference>